<dbReference type="CDD" id="cd08771">
    <property type="entry name" value="DLP_1"/>
    <property type="match status" value="1"/>
</dbReference>
<keyword evidence="2" id="KW-0342">GTP-binding</keyword>
<dbReference type="InterPro" id="IPR022812">
    <property type="entry name" value="Dynamin"/>
</dbReference>
<reference evidence="5 6" key="1">
    <citation type="journal article" date="2023" name="G3 (Bethesda)">
        <title>A chromosome-level genome assembly of Zasmidium syzygii isolated from banana leaves.</title>
        <authorList>
            <person name="van Westerhoven A.C."/>
            <person name="Mehrabi R."/>
            <person name="Talebi R."/>
            <person name="Steentjes M.B.F."/>
            <person name="Corcolon B."/>
            <person name="Chong P.A."/>
            <person name="Kema G.H.J."/>
            <person name="Seidl M.F."/>
        </authorList>
    </citation>
    <scope>NUCLEOTIDE SEQUENCE [LARGE SCALE GENOMIC DNA]</scope>
    <source>
        <strain evidence="5 6">P124</strain>
    </source>
</reference>
<evidence type="ECO:0000313" key="6">
    <source>
        <dbReference type="Proteomes" id="UP001305779"/>
    </source>
</evidence>
<dbReference type="Gene3D" id="3.40.50.300">
    <property type="entry name" value="P-loop containing nucleotide triphosphate hydrolases"/>
    <property type="match status" value="1"/>
</dbReference>
<dbReference type="InterPro" id="IPR001401">
    <property type="entry name" value="Dynamin_GTPase"/>
</dbReference>
<dbReference type="InterPro" id="IPR027417">
    <property type="entry name" value="P-loop_NTPase"/>
</dbReference>
<feature type="domain" description="Dynamin-type G" evidence="4">
    <location>
        <begin position="59"/>
        <end position="344"/>
    </location>
</feature>
<gene>
    <name evidence="5" type="ORF">PRZ48_009664</name>
</gene>
<keyword evidence="6" id="KW-1185">Reference proteome</keyword>
<organism evidence="5 6">
    <name type="scientific">Zasmidium cellare</name>
    <name type="common">Wine cellar mold</name>
    <name type="synonym">Racodium cellare</name>
    <dbReference type="NCBI Taxonomy" id="395010"/>
    <lineage>
        <taxon>Eukaryota</taxon>
        <taxon>Fungi</taxon>
        <taxon>Dikarya</taxon>
        <taxon>Ascomycota</taxon>
        <taxon>Pezizomycotina</taxon>
        <taxon>Dothideomycetes</taxon>
        <taxon>Dothideomycetidae</taxon>
        <taxon>Mycosphaerellales</taxon>
        <taxon>Mycosphaerellaceae</taxon>
        <taxon>Zasmidium</taxon>
    </lineage>
</organism>
<dbReference type="PANTHER" id="PTHR11566:SF149">
    <property type="entry name" value="GTPASE, PUTATIVE (AFU_ORTHOLOGUE AFUA_6G11890)-RELATED"/>
    <property type="match status" value="1"/>
</dbReference>
<evidence type="ECO:0000256" key="1">
    <source>
        <dbReference type="ARBA" id="ARBA00022741"/>
    </source>
</evidence>
<dbReference type="InterPro" id="IPR000375">
    <property type="entry name" value="Dynamin_stalk"/>
</dbReference>
<comment type="caution">
    <text evidence="5">The sequence shown here is derived from an EMBL/GenBank/DDBJ whole genome shotgun (WGS) entry which is preliminary data.</text>
</comment>
<evidence type="ECO:0000259" key="4">
    <source>
        <dbReference type="PROSITE" id="PS51718"/>
    </source>
</evidence>
<dbReference type="EMBL" id="JAXOVC010000007">
    <property type="protein sequence ID" value="KAK4499152.1"/>
    <property type="molecule type" value="Genomic_DNA"/>
</dbReference>
<dbReference type="InterPro" id="IPR045063">
    <property type="entry name" value="Dynamin_N"/>
</dbReference>
<dbReference type="InterPro" id="IPR030381">
    <property type="entry name" value="G_DYNAMIN_dom"/>
</dbReference>
<name>A0ABR0ECF9_ZASCE</name>
<sequence>MDLPFGLRNAFSRSTSNISLPATLDEGPIPSSAIDDLQSTAQRELMDAIDRLRSQLSRELDLPQLVVCGNQSAGKSSVLEAIARVAFPSGQETTTRFATEIILRRAAQSRTAVSIQPAPETSSEEEQRLRQFSAELTSLEHVPDVVAEAQEYVLEGAPARLNFCEHRLRVEVSGPNQPHLTLVDLPGLIATTNSAATAGDIRIIEELNKFYMRQPRSIILAVMSAQNDYLTQPIFRLAREVDPMGHRTMGILTKPDLVEQGTEEPRIRLARNEGDAVLDLGWHVLRNRTRQLENASSDRRDDEEAHFFSEASAWSDLPADLRGIRSLRQKLSNVLFNTITMSLPEITHEIETKLRACSHNLEKLGEPRPEASQQRYFLTDVATKLCSLVTQALNGHYQDAFFSNGSSEVRHAKRLGTKLATIGEKFALTMDFSGERFHIVEDGTQTCPTHSSSVNQTRFELSSDEHPQCVTRSAALEAASAYVRQNKSRGLPGDAPANGDADLFKVQSLRWEDIAHNYADQCVQAVAEFFQLALHHVAPEHTAAMIMTHIARSKMTDSRAKSRQKIHELVSPFRKSFITTQNPGYRIKNSQYEASSTNEENGRPQITSVVFKSDSTAAEAILNKVKTYYPIALYTFIDNVVSLAVENCVVEPLKSIFQAKEVSTMDDDRLALIGSEPPRVVHERERDLRRLTVLQEVLDVCNRTGEQY</sequence>
<evidence type="ECO:0000313" key="5">
    <source>
        <dbReference type="EMBL" id="KAK4499152.1"/>
    </source>
</evidence>
<dbReference type="Pfam" id="PF01031">
    <property type="entry name" value="Dynamin_M"/>
    <property type="match status" value="1"/>
</dbReference>
<dbReference type="Proteomes" id="UP001305779">
    <property type="component" value="Unassembled WGS sequence"/>
</dbReference>
<dbReference type="PRINTS" id="PR00195">
    <property type="entry name" value="DYNAMIN"/>
</dbReference>
<dbReference type="PROSITE" id="PS51718">
    <property type="entry name" value="G_DYNAMIN_2"/>
    <property type="match status" value="1"/>
</dbReference>
<dbReference type="SMART" id="SM00053">
    <property type="entry name" value="DYNc"/>
    <property type="match status" value="1"/>
</dbReference>
<protein>
    <submittedName>
        <fullName evidence="5">Uncharacterized protein</fullName>
    </submittedName>
</protein>
<dbReference type="SUPFAM" id="SSF52540">
    <property type="entry name" value="P-loop containing nucleoside triphosphate hydrolases"/>
    <property type="match status" value="1"/>
</dbReference>
<accession>A0ABR0ECF9</accession>
<feature type="domain" description="GED" evidence="3">
    <location>
        <begin position="618"/>
        <end position="708"/>
    </location>
</feature>
<dbReference type="Pfam" id="PF00350">
    <property type="entry name" value="Dynamin_N"/>
    <property type="match status" value="1"/>
</dbReference>
<dbReference type="InterPro" id="IPR020850">
    <property type="entry name" value="GED_dom"/>
</dbReference>
<evidence type="ECO:0000259" key="3">
    <source>
        <dbReference type="PROSITE" id="PS51388"/>
    </source>
</evidence>
<dbReference type="Gene3D" id="1.20.120.1240">
    <property type="entry name" value="Dynamin, middle domain"/>
    <property type="match status" value="1"/>
</dbReference>
<keyword evidence="1" id="KW-0547">Nucleotide-binding</keyword>
<evidence type="ECO:0000256" key="2">
    <source>
        <dbReference type="ARBA" id="ARBA00023134"/>
    </source>
</evidence>
<dbReference type="PROSITE" id="PS51388">
    <property type="entry name" value="GED"/>
    <property type="match status" value="1"/>
</dbReference>
<dbReference type="PANTHER" id="PTHR11566">
    <property type="entry name" value="DYNAMIN"/>
    <property type="match status" value="1"/>
</dbReference>
<proteinExistence type="predicted"/>